<accession>A0A4Y5JTZ2</accession>
<dbReference type="Proteomes" id="UP000316733">
    <property type="component" value="Segment"/>
</dbReference>
<evidence type="ECO:0000313" key="2">
    <source>
        <dbReference type="Proteomes" id="UP000316733"/>
    </source>
</evidence>
<name>A0A4Y5JTZ2_9CAUD</name>
<protein>
    <submittedName>
        <fullName evidence="1">Uncharacterized protein</fullName>
    </submittedName>
</protein>
<dbReference type="EMBL" id="MK797984">
    <property type="protein sequence ID" value="QCG76157.1"/>
    <property type="molecule type" value="Genomic_DNA"/>
</dbReference>
<evidence type="ECO:0000313" key="1">
    <source>
        <dbReference type="EMBL" id="QCG76157.1"/>
    </source>
</evidence>
<organism evidence="1 2">
    <name type="scientific">Pseudomonas phage vB_PaeM_PA5oct</name>
    <dbReference type="NCBI Taxonomy" id="2163605"/>
    <lineage>
        <taxon>Viruses</taxon>
        <taxon>Duplodnaviria</taxon>
        <taxon>Heunggongvirae</taxon>
        <taxon>Uroviricota</taxon>
        <taxon>Caudoviricetes</taxon>
        <taxon>Arenbergviridae</taxon>
        <taxon>Wroclawvirus</taxon>
        <taxon>Wroclawvirus PA5oct</taxon>
    </lineage>
</organism>
<keyword evidence="2" id="KW-1185">Reference proteome</keyword>
<proteinExistence type="predicted"/>
<sequence>MIRIPEEIFVGTRIPNTSGTQKTNQIPAGGMCPYEKTRHQKMESINRYYKNSTTVYANQPLPGFTIIKSSTWRGNTSLWTVCDPRGFTIEISSNNITSILSCGSISEGLIQDKCVWGYDSGENVLIPESSSLYKSARENTKLLESKIKLSEVPIGSWVKLKSKVECVYLGSFNFIELCGQYYYQTKSHSYELLSTAKKKLLFAKIDNINNTLTYFIESTNKIATVGNVLDEFSDKDVNRDNFNKIASDQYTKLDKYDCIVPFNIFGAFNKKVEIENVNVSSDIDEHAYSIKIMYHVMGHFTLGRRNYNYYIFVPDGTHKLSIEWNSRNSLPSTTEHGYLNIKFK</sequence>
<reference evidence="2" key="1">
    <citation type="journal article" date="2020" name="bioRxiv">
        <title>Integrative omics analysis of Pseudomonas aeruginosa virus PA5oct highlights the molecular complexity of jumbo phages.</title>
        <authorList>
            <person name="Lood C."/>
            <person name="Danis-Wlodarczyk K."/>
            <person name="Blasdel B.G."/>
            <person name="Jang H.B."/>
            <person name="Vandenheuvel D."/>
            <person name="Briers Y."/>
            <person name="Noben J.-P."/>
            <person name="van Noort V."/>
            <person name="Drulis-Kawa Z."/>
            <person name="Lavigne R."/>
        </authorList>
    </citation>
    <scope>NUCLEOTIDE SEQUENCE [LARGE SCALE GENOMIC DNA]</scope>
</reference>
<gene>
    <name evidence="1" type="ORF">EST35_0276</name>
</gene>